<dbReference type="Proteomes" id="UP000249852">
    <property type="component" value="Unassembled WGS sequence"/>
</dbReference>
<sequence>MAFRFFYAIEVLFNKSKNIAHIAHKSGVYTLQMAVST</sequence>
<accession>A0ABX9DWU2</accession>
<proteinExistence type="predicted"/>
<gene>
    <name evidence="1" type="ORF">BC673_10194</name>
</gene>
<evidence type="ECO:0000313" key="1">
    <source>
        <dbReference type="EMBL" id="RAS48550.1"/>
    </source>
</evidence>
<evidence type="ECO:0000313" key="2">
    <source>
        <dbReference type="Proteomes" id="UP000249852"/>
    </source>
</evidence>
<keyword evidence="2" id="KW-1185">Reference proteome</keyword>
<organism evidence="1 2">
    <name type="scientific">Prevotella pallens</name>
    <dbReference type="NCBI Taxonomy" id="60133"/>
    <lineage>
        <taxon>Bacteria</taxon>
        <taxon>Pseudomonadati</taxon>
        <taxon>Bacteroidota</taxon>
        <taxon>Bacteroidia</taxon>
        <taxon>Bacteroidales</taxon>
        <taxon>Prevotellaceae</taxon>
        <taxon>Prevotella</taxon>
    </lineage>
</organism>
<evidence type="ECO:0008006" key="3">
    <source>
        <dbReference type="Google" id="ProtNLM"/>
    </source>
</evidence>
<comment type="caution">
    <text evidence="1">The sequence shown here is derived from an EMBL/GenBank/DDBJ whole genome shotgun (WGS) entry which is preliminary data.</text>
</comment>
<reference evidence="1 2" key="1">
    <citation type="submission" date="2018-06" db="EMBL/GenBank/DDBJ databases">
        <title>Genomic Encyclopedia of Archaeal and Bacterial Type Strains, Phase II (KMG-II): from individual species to whole genera.</title>
        <authorList>
            <person name="Goeker M."/>
        </authorList>
    </citation>
    <scope>NUCLEOTIDE SEQUENCE [LARGE SCALE GENOMIC DNA]</scope>
    <source>
        <strain evidence="1 2">DSM 18710</strain>
    </source>
</reference>
<name>A0ABX9DWU2_9BACT</name>
<dbReference type="EMBL" id="QLTQ01000001">
    <property type="protein sequence ID" value="RAS48550.1"/>
    <property type="molecule type" value="Genomic_DNA"/>
</dbReference>
<protein>
    <recommendedName>
        <fullName evidence="3">Transposase</fullName>
    </recommendedName>
</protein>